<sequence>MESTVNNINARRFLDRTDKILDTVGIIKEPHLRTVVDDDFSYRAKDVPSRKAVGIEGTSVIKRRSLEIAQEDDTRSKDFQKWTALKIERDEKADNAAARAKQTRSRMDELDEEMEAMVERQATREKKAARLRALINEVAEENNVLPPISVRRALRAREEDQD</sequence>
<proteinExistence type="predicted"/>
<protein>
    <submittedName>
        <fullName evidence="2">Uncharacterized protein</fullName>
    </submittedName>
</protein>
<feature type="coiled-coil region" evidence="1">
    <location>
        <begin position="93"/>
        <end position="127"/>
    </location>
</feature>
<reference evidence="2 3" key="1">
    <citation type="journal article" date="2024" name="Insects">
        <title>An Improved Chromosome-Level Genome Assembly of the Firefly Pyrocoelia pectoralis.</title>
        <authorList>
            <person name="Fu X."/>
            <person name="Meyer-Rochow V.B."/>
            <person name="Ballantyne L."/>
            <person name="Zhu X."/>
        </authorList>
    </citation>
    <scope>NUCLEOTIDE SEQUENCE [LARGE SCALE GENOMIC DNA]</scope>
    <source>
        <strain evidence="2">XCY_ONT2</strain>
    </source>
</reference>
<accession>A0AAN7V8D6</accession>
<organism evidence="2 3">
    <name type="scientific">Pyrocoelia pectoralis</name>
    <dbReference type="NCBI Taxonomy" id="417401"/>
    <lineage>
        <taxon>Eukaryota</taxon>
        <taxon>Metazoa</taxon>
        <taxon>Ecdysozoa</taxon>
        <taxon>Arthropoda</taxon>
        <taxon>Hexapoda</taxon>
        <taxon>Insecta</taxon>
        <taxon>Pterygota</taxon>
        <taxon>Neoptera</taxon>
        <taxon>Endopterygota</taxon>
        <taxon>Coleoptera</taxon>
        <taxon>Polyphaga</taxon>
        <taxon>Elateriformia</taxon>
        <taxon>Elateroidea</taxon>
        <taxon>Lampyridae</taxon>
        <taxon>Lampyrinae</taxon>
        <taxon>Pyrocoelia</taxon>
    </lineage>
</organism>
<keyword evidence="1" id="KW-0175">Coiled coil</keyword>
<dbReference type="Proteomes" id="UP001329430">
    <property type="component" value="Chromosome 6"/>
</dbReference>
<evidence type="ECO:0000313" key="2">
    <source>
        <dbReference type="EMBL" id="KAK5642867.1"/>
    </source>
</evidence>
<dbReference type="EMBL" id="JAVRBK010000006">
    <property type="protein sequence ID" value="KAK5642867.1"/>
    <property type="molecule type" value="Genomic_DNA"/>
</dbReference>
<evidence type="ECO:0000256" key="1">
    <source>
        <dbReference type="SAM" id="Coils"/>
    </source>
</evidence>
<keyword evidence="3" id="KW-1185">Reference proteome</keyword>
<dbReference type="AlphaFoldDB" id="A0AAN7V8D6"/>
<name>A0AAN7V8D6_9COLE</name>
<gene>
    <name evidence="2" type="ORF">RI129_009034</name>
</gene>
<evidence type="ECO:0000313" key="3">
    <source>
        <dbReference type="Proteomes" id="UP001329430"/>
    </source>
</evidence>
<comment type="caution">
    <text evidence="2">The sequence shown here is derived from an EMBL/GenBank/DDBJ whole genome shotgun (WGS) entry which is preliminary data.</text>
</comment>